<protein>
    <recommendedName>
        <fullName evidence="4">Coenzyme Q (Ubiquinone) biosynthesis protein Coq4</fullName>
    </recommendedName>
</protein>
<reference evidence="2 3" key="1">
    <citation type="submission" date="2018-09" db="EMBL/GenBank/DDBJ databases">
        <title>Altererythrobacter sp.Ery1 and Ery12, the genome sequencing of novel strains in genus Alterythrobacter.</title>
        <authorList>
            <person name="Cheng H."/>
            <person name="Wu Y.-H."/>
            <person name="Fang C."/>
            <person name="Xu X.-W."/>
        </authorList>
    </citation>
    <scope>NUCLEOTIDE SEQUENCE [LARGE SCALE GENOMIC DNA]</scope>
    <source>
        <strain evidence="2 3">Ery12</strain>
    </source>
</reference>
<proteinExistence type="predicted"/>
<accession>A0A419R071</accession>
<feature type="region of interest" description="Disordered" evidence="1">
    <location>
        <begin position="1"/>
        <end position="29"/>
    </location>
</feature>
<dbReference type="InterPro" id="IPR007715">
    <property type="entry name" value="Coq4"/>
</dbReference>
<gene>
    <name evidence="2" type="ORF">D6858_11070</name>
</gene>
<evidence type="ECO:0000313" key="2">
    <source>
        <dbReference type="EMBL" id="RJX66890.1"/>
    </source>
</evidence>
<evidence type="ECO:0000313" key="3">
    <source>
        <dbReference type="Proteomes" id="UP000284322"/>
    </source>
</evidence>
<evidence type="ECO:0008006" key="4">
    <source>
        <dbReference type="Google" id="ProtNLM"/>
    </source>
</evidence>
<name>A0A419R071_9SPHN</name>
<dbReference type="EMBL" id="RAHJ01000019">
    <property type="protein sequence ID" value="RJX66890.1"/>
    <property type="molecule type" value="Genomic_DNA"/>
</dbReference>
<comment type="caution">
    <text evidence="2">The sequence shown here is derived from an EMBL/GenBank/DDBJ whole genome shotgun (WGS) entry which is preliminary data.</text>
</comment>
<organism evidence="2 3">
    <name type="scientific">Tsuneonella suprasediminis</name>
    <dbReference type="NCBI Taxonomy" id="2306996"/>
    <lineage>
        <taxon>Bacteria</taxon>
        <taxon>Pseudomonadati</taxon>
        <taxon>Pseudomonadota</taxon>
        <taxon>Alphaproteobacteria</taxon>
        <taxon>Sphingomonadales</taxon>
        <taxon>Erythrobacteraceae</taxon>
        <taxon>Tsuneonella</taxon>
    </lineage>
</organism>
<evidence type="ECO:0000256" key="1">
    <source>
        <dbReference type="SAM" id="MobiDB-lite"/>
    </source>
</evidence>
<dbReference type="AlphaFoldDB" id="A0A419R071"/>
<sequence length="273" mass="30738">MTQHQPISKLIPGGDRASDGTLFCNPRRPEPRRDIAKAIHHFRELIKDKEDTCHVFEIYDALPSRNFRSRAHSFTLSGQGDELRAAEPYLPSILDDHDALSHMQKGSIADAYVRFMEGEGLSAAGLVAESEKLGRPKYGDLMEWYGFRQRDTHDLLHVLTGYGRDALGEQCVLLFTHGQSPSAGHLLLGYAGAANIKKQVKSAAPVYRAVREAHRLGKACPPIAEMSIRELLAMDLLQVRKQFGIAEHRWYRECHRIWQAEGIDPYDLLAKAQ</sequence>
<dbReference type="Pfam" id="PF05019">
    <property type="entry name" value="Coq4"/>
    <property type="match status" value="1"/>
</dbReference>
<dbReference type="GO" id="GO:0006744">
    <property type="term" value="P:ubiquinone biosynthetic process"/>
    <property type="evidence" value="ECO:0007669"/>
    <property type="project" value="InterPro"/>
</dbReference>
<keyword evidence="3" id="KW-1185">Reference proteome</keyword>
<dbReference type="OrthoDB" id="9775927at2"/>
<dbReference type="Proteomes" id="UP000284322">
    <property type="component" value="Unassembled WGS sequence"/>
</dbReference>